<dbReference type="EMBL" id="JACEFB010000011">
    <property type="protein sequence ID" value="MBA2227156.1"/>
    <property type="molecule type" value="Genomic_DNA"/>
</dbReference>
<organism evidence="7 8">
    <name type="scientific">Thermogemmata fonticola</name>
    <dbReference type="NCBI Taxonomy" id="2755323"/>
    <lineage>
        <taxon>Bacteria</taxon>
        <taxon>Pseudomonadati</taxon>
        <taxon>Planctomycetota</taxon>
        <taxon>Planctomycetia</taxon>
        <taxon>Gemmatales</taxon>
        <taxon>Gemmataceae</taxon>
        <taxon>Thermogemmata</taxon>
    </lineage>
</organism>
<name>A0A7V8VFT5_9BACT</name>
<keyword evidence="2 6" id="KW-0031">Aminopeptidase</keyword>
<keyword evidence="8" id="KW-1185">Reference proteome</keyword>
<dbReference type="Gene3D" id="2.40.10.10">
    <property type="entry name" value="Trypsin-like serine proteases"/>
    <property type="match status" value="1"/>
</dbReference>
<evidence type="ECO:0000313" key="8">
    <source>
        <dbReference type="Proteomes" id="UP000542342"/>
    </source>
</evidence>
<reference evidence="7 8" key="1">
    <citation type="submission" date="2020-07" db="EMBL/GenBank/DDBJ databases">
        <title>Thermogemmata thermophila gen. nov., sp. nov., a novel moderate thermophilic planctomycete from a Kamchatka hot spring.</title>
        <authorList>
            <person name="Elcheninov A.G."/>
            <person name="Podosokorskaya O.A."/>
            <person name="Kovaleva O.L."/>
            <person name="Novikov A."/>
            <person name="Bonch-Osmolovskaya E.A."/>
            <person name="Toshchakov S.V."/>
            <person name="Kublanov I.V."/>
        </authorList>
    </citation>
    <scope>NUCLEOTIDE SEQUENCE [LARGE SCALE GENOMIC DNA]</scope>
    <source>
        <strain evidence="7 8">2918</strain>
    </source>
</reference>
<proteinExistence type="inferred from homology"/>
<dbReference type="InterPro" id="IPR019500">
    <property type="entry name" value="Pep_S46"/>
</dbReference>
<dbReference type="InterPro" id="IPR043504">
    <property type="entry name" value="Peptidase_S1_PA_chymotrypsin"/>
</dbReference>
<dbReference type="GO" id="GO:0006508">
    <property type="term" value="P:proteolysis"/>
    <property type="evidence" value="ECO:0007669"/>
    <property type="project" value="UniProtKB-KW"/>
</dbReference>
<dbReference type="EC" id="3.4.14.-" evidence="6"/>
<comment type="similarity">
    <text evidence="1 6">Belongs to the peptidase S46 family.</text>
</comment>
<evidence type="ECO:0000256" key="5">
    <source>
        <dbReference type="ARBA" id="ARBA00022801"/>
    </source>
</evidence>
<dbReference type="Proteomes" id="UP000542342">
    <property type="component" value="Unassembled WGS sequence"/>
</dbReference>
<keyword evidence="3 6" id="KW-0645">Protease</keyword>
<protein>
    <recommendedName>
        <fullName evidence="6">Dipeptidyl-peptidase</fullName>
        <ecNumber evidence="6">3.4.14.-</ecNumber>
    </recommendedName>
</protein>
<keyword evidence="6" id="KW-0720">Serine protease</keyword>
<dbReference type="GO" id="GO:0070009">
    <property type="term" value="F:serine-type aminopeptidase activity"/>
    <property type="evidence" value="ECO:0007669"/>
    <property type="project" value="UniProtKB-UniRule"/>
</dbReference>
<sequence length="715" mass="80527">MRSRFITLAKNVILAVGWLMMAEPVYGDEGMWLFNQPPREYLQKQYGFAPDDAWLEHVRLASVRFNSGGSGSFVSPYGLVMTNHHVASDDLAKLSTPEKNYLRDGFHAKTLAEELPCKGLELNVLIGIQDVTAEVEKAVPPGTPPAEAFKLRQARIAELEKAAADPDKNIRADVVTLYAGGQYHLYTFKKYTDIRLVFAPEKDAAFFGGDPDNFEYPRYCLDVAFVRVYENGKPINSQHYLKWSAQGSREGELVFVSGHPGRTNRGNTMAELKYLRDTGYPYLLQRLNRLEVLLSAWSARSERNAQRAEDELFSIQNSRKARIGGLAGLLDPKLMARKEAQEKRLRDYLTHLQVRMQPLPPWHAEATKAFEVIAQAEKVRAELIRDVTLLENAAGFYCASFGIARTLVRAAEELPKPGGERLREFADARLPSLKFQLFSDEPIYEDLEIVKLTDALTFLATSLGAEHELVQKVLAGKSPRERAYELISGTRVRDVEFRKKVFAEIEEKAKAGQKVEVSRWNDPMMDLALLVDPAARAVRKRFENEVEEPKRQAYAALAKARFAMDGDRVYPDATFTLRLAFGVVKGYKEDGKDVPPFTTFAGMFQRAEEQKHQPPFVLPKRWLERKKALDLQTPLNFVCTADIIGGNSGSPVINKKGEVVGLIFDGNIQSLVLDFIYDDEQARAISVDSRGILEALRKIYDAQDLADEITGVLKR</sequence>
<dbReference type="PANTHER" id="PTHR38469">
    <property type="entry name" value="PERIPLASMIC PEPTIDASE SUBFAMILY S1B"/>
    <property type="match status" value="1"/>
</dbReference>
<dbReference type="AlphaFoldDB" id="A0A7V8VFT5"/>
<dbReference type="GO" id="GO:0008239">
    <property type="term" value="F:dipeptidyl-peptidase activity"/>
    <property type="evidence" value="ECO:0007669"/>
    <property type="project" value="UniProtKB-UniRule"/>
</dbReference>
<dbReference type="SUPFAM" id="SSF50494">
    <property type="entry name" value="Trypsin-like serine proteases"/>
    <property type="match status" value="1"/>
</dbReference>
<dbReference type="PANTHER" id="PTHR38469:SF1">
    <property type="entry name" value="PERIPLASMIC PEPTIDASE SUBFAMILY S1B"/>
    <property type="match status" value="1"/>
</dbReference>
<comment type="caution">
    <text evidence="7">The sequence shown here is derived from an EMBL/GenBank/DDBJ whole genome shotgun (WGS) entry which is preliminary data.</text>
</comment>
<gene>
    <name evidence="7" type="ORF">H0921_13415</name>
</gene>
<evidence type="ECO:0000256" key="1">
    <source>
        <dbReference type="ARBA" id="ARBA00010491"/>
    </source>
</evidence>
<keyword evidence="5 6" id="KW-0378">Hydrolase</keyword>
<dbReference type="GO" id="GO:0043171">
    <property type="term" value="P:peptide catabolic process"/>
    <property type="evidence" value="ECO:0007669"/>
    <property type="project" value="UniProtKB-UniRule"/>
</dbReference>
<keyword evidence="4" id="KW-0732">Signal</keyword>
<evidence type="ECO:0000256" key="2">
    <source>
        <dbReference type="ARBA" id="ARBA00022438"/>
    </source>
</evidence>
<evidence type="ECO:0000256" key="3">
    <source>
        <dbReference type="ARBA" id="ARBA00022670"/>
    </source>
</evidence>
<evidence type="ECO:0000256" key="6">
    <source>
        <dbReference type="RuleBase" id="RU366067"/>
    </source>
</evidence>
<comment type="function">
    <text evidence="6">Catalyzes the removal of dipeptides from the N-terminus of oligopeptides.</text>
</comment>
<evidence type="ECO:0000256" key="4">
    <source>
        <dbReference type="ARBA" id="ARBA00022729"/>
    </source>
</evidence>
<dbReference type="Pfam" id="PF10459">
    <property type="entry name" value="Peptidase_S46"/>
    <property type="match status" value="1"/>
</dbReference>
<dbReference type="InterPro" id="IPR009003">
    <property type="entry name" value="Peptidase_S1_PA"/>
</dbReference>
<accession>A0A7V8VFT5</accession>
<evidence type="ECO:0000313" key="7">
    <source>
        <dbReference type="EMBL" id="MBA2227156.1"/>
    </source>
</evidence>